<dbReference type="GO" id="GO:0003677">
    <property type="term" value="F:DNA binding"/>
    <property type="evidence" value="ECO:0007669"/>
    <property type="project" value="UniProtKB-KW"/>
</dbReference>
<dbReference type="CDD" id="cd00038">
    <property type="entry name" value="CAP_ED"/>
    <property type="match status" value="1"/>
</dbReference>
<dbReference type="Gene3D" id="2.60.120.10">
    <property type="entry name" value="Jelly Rolls"/>
    <property type="match status" value="1"/>
</dbReference>
<evidence type="ECO:0000313" key="6">
    <source>
        <dbReference type="EMBL" id="MBB5695379.1"/>
    </source>
</evidence>
<feature type="domain" description="HTH crp-type" evidence="5">
    <location>
        <begin position="145"/>
        <end position="211"/>
    </location>
</feature>
<dbReference type="GO" id="GO:0003700">
    <property type="term" value="F:DNA-binding transcription factor activity"/>
    <property type="evidence" value="ECO:0007669"/>
    <property type="project" value="TreeGrafter"/>
</dbReference>
<dbReference type="GO" id="GO:0005829">
    <property type="term" value="C:cytosol"/>
    <property type="evidence" value="ECO:0007669"/>
    <property type="project" value="TreeGrafter"/>
</dbReference>
<dbReference type="PANTHER" id="PTHR24567:SF74">
    <property type="entry name" value="HTH-TYPE TRANSCRIPTIONAL REGULATOR ARCR"/>
    <property type="match status" value="1"/>
</dbReference>
<reference evidence="6 7" key="1">
    <citation type="submission" date="2020-08" db="EMBL/GenBank/DDBJ databases">
        <title>Genomic Encyclopedia of Type Strains, Phase IV (KMG-IV): sequencing the most valuable type-strain genomes for metagenomic binning, comparative biology and taxonomic classification.</title>
        <authorList>
            <person name="Goeker M."/>
        </authorList>
    </citation>
    <scope>NUCLEOTIDE SEQUENCE [LARGE SCALE GENOMIC DNA]</scope>
    <source>
        <strain evidence="6 7">DSM 25622</strain>
    </source>
</reference>
<gene>
    <name evidence="6" type="ORF">FHS87_003436</name>
</gene>
<dbReference type="InterPro" id="IPR036388">
    <property type="entry name" value="WH-like_DNA-bd_sf"/>
</dbReference>
<dbReference type="AlphaFoldDB" id="A0A840Y9I3"/>
<feature type="domain" description="Cyclic nucleotide-binding" evidence="4">
    <location>
        <begin position="11"/>
        <end position="114"/>
    </location>
</feature>
<keyword evidence="3" id="KW-0804">Transcription</keyword>
<keyword evidence="7" id="KW-1185">Reference proteome</keyword>
<dbReference type="Gene3D" id="1.10.10.10">
    <property type="entry name" value="Winged helix-like DNA-binding domain superfamily/Winged helix DNA-binding domain"/>
    <property type="match status" value="1"/>
</dbReference>
<name>A0A840Y9I3_9PROT</name>
<dbReference type="PANTHER" id="PTHR24567">
    <property type="entry name" value="CRP FAMILY TRANSCRIPTIONAL REGULATORY PROTEIN"/>
    <property type="match status" value="1"/>
</dbReference>
<proteinExistence type="predicted"/>
<dbReference type="PROSITE" id="PS51063">
    <property type="entry name" value="HTH_CRP_2"/>
    <property type="match status" value="1"/>
</dbReference>
<dbReference type="InterPro" id="IPR050397">
    <property type="entry name" value="Env_Response_Regulators"/>
</dbReference>
<dbReference type="Pfam" id="PF00027">
    <property type="entry name" value="cNMP_binding"/>
    <property type="match status" value="1"/>
</dbReference>
<organism evidence="6 7">
    <name type="scientific">Muricoccus pecuniae</name>
    <dbReference type="NCBI Taxonomy" id="693023"/>
    <lineage>
        <taxon>Bacteria</taxon>
        <taxon>Pseudomonadati</taxon>
        <taxon>Pseudomonadota</taxon>
        <taxon>Alphaproteobacteria</taxon>
        <taxon>Acetobacterales</taxon>
        <taxon>Roseomonadaceae</taxon>
        <taxon>Muricoccus</taxon>
    </lineage>
</organism>
<evidence type="ECO:0000256" key="1">
    <source>
        <dbReference type="ARBA" id="ARBA00023015"/>
    </source>
</evidence>
<dbReference type="Proteomes" id="UP000580654">
    <property type="component" value="Unassembled WGS sequence"/>
</dbReference>
<evidence type="ECO:0000259" key="5">
    <source>
        <dbReference type="PROSITE" id="PS51063"/>
    </source>
</evidence>
<evidence type="ECO:0000313" key="7">
    <source>
        <dbReference type="Proteomes" id="UP000580654"/>
    </source>
</evidence>
<dbReference type="SUPFAM" id="SSF51206">
    <property type="entry name" value="cAMP-binding domain-like"/>
    <property type="match status" value="1"/>
</dbReference>
<dbReference type="InterPro" id="IPR036390">
    <property type="entry name" value="WH_DNA-bd_sf"/>
</dbReference>
<evidence type="ECO:0000256" key="3">
    <source>
        <dbReference type="ARBA" id="ARBA00023163"/>
    </source>
</evidence>
<accession>A0A840Y9I3</accession>
<dbReference type="InterPro" id="IPR000595">
    <property type="entry name" value="cNMP-bd_dom"/>
</dbReference>
<keyword evidence="2" id="KW-0238">DNA-binding</keyword>
<keyword evidence="1" id="KW-0805">Transcription regulation</keyword>
<dbReference type="SMART" id="SM00100">
    <property type="entry name" value="cNMP"/>
    <property type="match status" value="1"/>
</dbReference>
<protein>
    <submittedName>
        <fullName evidence="6">CRP-like cAMP-binding protein</fullName>
    </submittedName>
</protein>
<evidence type="ECO:0000259" key="4">
    <source>
        <dbReference type="PROSITE" id="PS50042"/>
    </source>
</evidence>
<dbReference type="InterPro" id="IPR012318">
    <property type="entry name" value="HTH_CRP"/>
</dbReference>
<dbReference type="SUPFAM" id="SSF46785">
    <property type="entry name" value="Winged helix' DNA-binding domain"/>
    <property type="match status" value="1"/>
</dbReference>
<comment type="caution">
    <text evidence="6">The sequence shown here is derived from an EMBL/GenBank/DDBJ whole genome shotgun (WGS) entry which is preliminary data.</text>
</comment>
<sequence length="243" mass="26354">MPPHSHPRNRLLAALGAQELAALAPHLVPVELSMRATLHLPGQPITEVFFPESGYVSMVAHIEDGDLAEVGLVGREGFIGLPILLGADREDIEAMVQSPGAALRMDAARFRDLLDGVPGLREILLRYALVYHGQVARTAACNGHHSVSQRLARWLLMAHDRSDGNSFPVTHELLSHMLAVRRAGVTVAAGQLRTAGLIRYEGGRIHITNRQGLESASCECYGIVRRSFDELLDGTARRKPGGS</sequence>
<dbReference type="RefSeq" id="WP_246418483.1">
    <property type="nucleotide sequence ID" value="NZ_JACIJD010000017.1"/>
</dbReference>
<dbReference type="InterPro" id="IPR018490">
    <property type="entry name" value="cNMP-bd_dom_sf"/>
</dbReference>
<dbReference type="EMBL" id="JACIJD010000017">
    <property type="protein sequence ID" value="MBB5695379.1"/>
    <property type="molecule type" value="Genomic_DNA"/>
</dbReference>
<dbReference type="Pfam" id="PF13545">
    <property type="entry name" value="HTH_Crp_2"/>
    <property type="match status" value="1"/>
</dbReference>
<dbReference type="InterPro" id="IPR014710">
    <property type="entry name" value="RmlC-like_jellyroll"/>
</dbReference>
<evidence type="ECO:0000256" key="2">
    <source>
        <dbReference type="ARBA" id="ARBA00023125"/>
    </source>
</evidence>
<dbReference type="PROSITE" id="PS50042">
    <property type="entry name" value="CNMP_BINDING_3"/>
    <property type="match status" value="1"/>
</dbReference>